<dbReference type="Proteomes" id="UP001500909">
    <property type="component" value="Unassembled WGS sequence"/>
</dbReference>
<keyword evidence="1" id="KW-0472">Membrane</keyword>
<keyword evidence="4" id="KW-1185">Reference proteome</keyword>
<gene>
    <name evidence="3" type="ORF">GCM10010361_60370</name>
</gene>
<evidence type="ECO:0000313" key="4">
    <source>
        <dbReference type="Proteomes" id="UP001500909"/>
    </source>
</evidence>
<feature type="transmembrane region" description="Helical" evidence="1">
    <location>
        <begin position="21"/>
        <end position="41"/>
    </location>
</feature>
<name>A0ABP3KV01_9ACTN</name>
<dbReference type="InterPro" id="IPR012495">
    <property type="entry name" value="TadE-like_dom"/>
</dbReference>
<dbReference type="Pfam" id="PF07811">
    <property type="entry name" value="TadE"/>
    <property type="match status" value="1"/>
</dbReference>
<dbReference type="RefSeq" id="WP_052863904.1">
    <property type="nucleotide sequence ID" value="NZ_BAAABY010000045.1"/>
</dbReference>
<keyword evidence="1" id="KW-1133">Transmembrane helix</keyword>
<reference evidence="4" key="1">
    <citation type="journal article" date="2019" name="Int. J. Syst. Evol. Microbiol.">
        <title>The Global Catalogue of Microorganisms (GCM) 10K type strain sequencing project: providing services to taxonomists for standard genome sequencing and annotation.</title>
        <authorList>
            <consortium name="The Broad Institute Genomics Platform"/>
            <consortium name="The Broad Institute Genome Sequencing Center for Infectious Disease"/>
            <person name="Wu L."/>
            <person name="Ma J."/>
        </authorList>
    </citation>
    <scope>NUCLEOTIDE SEQUENCE [LARGE SCALE GENOMIC DNA]</scope>
    <source>
        <strain evidence="4">JCM 4805</strain>
    </source>
</reference>
<proteinExistence type="predicted"/>
<feature type="domain" description="TadE-like" evidence="2">
    <location>
        <begin position="20"/>
        <end position="62"/>
    </location>
</feature>
<accession>A0ABP3KV01</accession>
<keyword evidence="1" id="KW-0812">Transmembrane</keyword>
<organism evidence="3 4">
    <name type="scientific">Streptomyces olivaceiscleroticus</name>
    <dbReference type="NCBI Taxonomy" id="68245"/>
    <lineage>
        <taxon>Bacteria</taxon>
        <taxon>Bacillati</taxon>
        <taxon>Actinomycetota</taxon>
        <taxon>Actinomycetes</taxon>
        <taxon>Kitasatosporales</taxon>
        <taxon>Streptomycetaceae</taxon>
        <taxon>Streptomyces</taxon>
    </lineage>
</organism>
<evidence type="ECO:0000313" key="3">
    <source>
        <dbReference type="EMBL" id="GAA0487441.1"/>
    </source>
</evidence>
<dbReference type="EMBL" id="BAAABY010000045">
    <property type="protein sequence ID" value="GAA0487441.1"/>
    <property type="molecule type" value="Genomic_DNA"/>
</dbReference>
<evidence type="ECO:0000259" key="2">
    <source>
        <dbReference type="Pfam" id="PF07811"/>
    </source>
</evidence>
<evidence type="ECO:0000256" key="1">
    <source>
        <dbReference type="SAM" id="Phobius"/>
    </source>
</evidence>
<protein>
    <submittedName>
        <fullName evidence="3">Septum formation initiator</fullName>
    </submittedName>
</protein>
<sequence length="132" mass="13913">MTAWRVRVARRVRRAREDRGQVAVEFLGMLPLIVITLVLLWQCALVGFTYTLAGNAADEAARAAGSGGPGACERGGTQDLGASWRASAAVRCSDAPGLVKARVTLRVPVLFPGSVDFPFDVTGEAAAVREGD</sequence>
<comment type="caution">
    <text evidence="3">The sequence shown here is derived from an EMBL/GenBank/DDBJ whole genome shotgun (WGS) entry which is preliminary data.</text>
</comment>